<protein>
    <submittedName>
        <fullName evidence="2">Uncharacterized protein</fullName>
    </submittedName>
</protein>
<reference evidence="2" key="1">
    <citation type="submission" date="2022-03" db="EMBL/GenBank/DDBJ databases">
        <authorList>
            <person name="Alioto T."/>
            <person name="Alioto T."/>
            <person name="Gomez Garrido J."/>
        </authorList>
    </citation>
    <scope>NUCLEOTIDE SEQUENCE</scope>
</reference>
<accession>A0AAD1TIC6</accession>
<gene>
    <name evidence="2" type="ORF">PECUL_23A046277</name>
</gene>
<dbReference type="AlphaFoldDB" id="A0AAD1TIC6"/>
<evidence type="ECO:0000256" key="1">
    <source>
        <dbReference type="SAM" id="MobiDB-lite"/>
    </source>
</evidence>
<dbReference type="EMBL" id="OW240924">
    <property type="protein sequence ID" value="CAH2327763.1"/>
    <property type="molecule type" value="Genomic_DNA"/>
</dbReference>
<feature type="region of interest" description="Disordered" evidence="1">
    <location>
        <begin position="178"/>
        <end position="198"/>
    </location>
</feature>
<proteinExistence type="predicted"/>
<organism evidence="2 3">
    <name type="scientific">Pelobates cultripes</name>
    <name type="common">Western spadefoot toad</name>
    <dbReference type="NCBI Taxonomy" id="61616"/>
    <lineage>
        <taxon>Eukaryota</taxon>
        <taxon>Metazoa</taxon>
        <taxon>Chordata</taxon>
        <taxon>Craniata</taxon>
        <taxon>Vertebrata</taxon>
        <taxon>Euteleostomi</taxon>
        <taxon>Amphibia</taxon>
        <taxon>Batrachia</taxon>
        <taxon>Anura</taxon>
        <taxon>Pelobatoidea</taxon>
        <taxon>Pelobatidae</taxon>
        <taxon>Pelobates</taxon>
    </lineage>
</organism>
<sequence>METTLYFLTSPDKAKYEALDISCLHWLDLGNLEIELLEFQESSIWKNKLYALRATLKKIEYYNPLELLLLAVEYQQHLDSDSCKEQRDSFSFQQPESTSASINSVSHESADAVHVKKTCKKRKAETLNMYQAVHVKKTCKKRKVETLEVYQAIHVKKSSKKRKAGLYMSNQVVHVKKSRKEKKGAISQHLTHDEPSQMGHRVPAGIELLLLAAEYIESMSGGPCIEQNDSLISQQQETFATPEKTILHEFADALLVRKTCKENKGALYQKLEHHGTLETFRHVLDAQTCSLCRSDCISPFLL</sequence>
<evidence type="ECO:0000313" key="2">
    <source>
        <dbReference type="EMBL" id="CAH2327763.1"/>
    </source>
</evidence>
<evidence type="ECO:0000313" key="3">
    <source>
        <dbReference type="Proteomes" id="UP001295444"/>
    </source>
</evidence>
<keyword evidence="3" id="KW-1185">Reference proteome</keyword>
<dbReference type="Proteomes" id="UP001295444">
    <property type="component" value="Chromosome 13"/>
</dbReference>
<name>A0AAD1TIC6_PELCU</name>